<dbReference type="InterPro" id="IPR009467">
    <property type="entry name" value="Glycolipid-bd_prot_put"/>
</dbReference>
<sequence length="181" mass="21073">MNVFWENKEDIGAELLTIDYQKATIVSESLVLLAKTGASYKRSYLLVLGKDWCTRKVEVYDQENNENICLHSNRVGNWFQGDSHLKQLDGAIDVDISITPFSNSLPINRLKWVKDQTRTLEMVYINALSFEVEKIEQQYTYLGEFSEGRKFQYRCRDYNTVITVDDHGLVLQYPGVFNRKL</sequence>
<dbReference type="EMBL" id="CP129013">
    <property type="protein sequence ID" value="WLR42066.1"/>
    <property type="molecule type" value="Genomic_DNA"/>
</dbReference>
<name>A0ABY9JRM7_9BACI</name>
<reference evidence="1 2" key="1">
    <citation type="submission" date="2023-06" db="EMBL/GenBank/DDBJ databases">
        <title>Five Gram-positive bacteria isolated from mangrove sediments in Shenzhen, Guangdong, China.</title>
        <authorList>
            <person name="Yu S."/>
            <person name="Zheng W."/>
            <person name="Huang Y."/>
        </authorList>
    </citation>
    <scope>NUCLEOTIDE SEQUENCE [LARGE SCALE GENOMIC DNA]</scope>
    <source>
        <strain evidence="1 2">SaN35-3</strain>
    </source>
</reference>
<evidence type="ECO:0000313" key="1">
    <source>
        <dbReference type="EMBL" id="WLR42066.1"/>
    </source>
</evidence>
<keyword evidence="2" id="KW-1185">Reference proteome</keyword>
<dbReference type="Proteomes" id="UP001197974">
    <property type="component" value="Chromosome"/>
</dbReference>
<dbReference type="SUPFAM" id="SSF159275">
    <property type="entry name" value="PA1994-like"/>
    <property type="match status" value="1"/>
</dbReference>
<accession>A0ABY9JRM7</accession>
<organism evidence="1 2">
    <name type="scientific">Bacillus carboniphilus</name>
    <dbReference type="NCBI Taxonomy" id="86663"/>
    <lineage>
        <taxon>Bacteria</taxon>
        <taxon>Bacillati</taxon>
        <taxon>Bacillota</taxon>
        <taxon>Bacilli</taxon>
        <taxon>Bacillales</taxon>
        <taxon>Bacillaceae</taxon>
        <taxon>Bacillus</taxon>
    </lineage>
</organism>
<protein>
    <submittedName>
        <fullName evidence="1">Glycolipid-binding domain-containing protein</fullName>
    </submittedName>
</protein>
<proteinExistence type="predicted"/>
<dbReference type="Pfam" id="PF06475">
    <property type="entry name" value="Glycolipid_bind"/>
    <property type="match status" value="1"/>
</dbReference>
<evidence type="ECO:0000313" key="2">
    <source>
        <dbReference type="Proteomes" id="UP001197974"/>
    </source>
</evidence>
<gene>
    <name evidence="1" type="ORF">LC087_15020</name>
</gene>
<dbReference type="RefSeq" id="WP_226540457.1">
    <property type="nucleotide sequence ID" value="NZ_CP129013.1"/>
</dbReference>